<evidence type="ECO:0000256" key="2">
    <source>
        <dbReference type="ARBA" id="ARBA00023015"/>
    </source>
</evidence>
<dbReference type="InterPro" id="IPR013325">
    <property type="entry name" value="RNA_pol_sigma_r2"/>
</dbReference>
<dbReference type="InterPro" id="IPR007627">
    <property type="entry name" value="RNA_pol_sigma70_r2"/>
</dbReference>
<dbReference type="NCBIfam" id="TIGR02937">
    <property type="entry name" value="sigma70-ECF"/>
    <property type="match status" value="1"/>
</dbReference>
<protein>
    <recommendedName>
        <fullName evidence="6">RNA polymerase sigma factor</fullName>
    </recommendedName>
</protein>
<evidence type="ECO:0000256" key="6">
    <source>
        <dbReference type="RuleBase" id="RU000716"/>
    </source>
</evidence>
<evidence type="ECO:0000256" key="1">
    <source>
        <dbReference type="ARBA" id="ARBA00010641"/>
    </source>
</evidence>
<evidence type="ECO:0000256" key="3">
    <source>
        <dbReference type="ARBA" id="ARBA00023082"/>
    </source>
</evidence>
<reference evidence="9" key="1">
    <citation type="journal article" date="2021" name="PeerJ">
        <title>Extensive microbial diversity within the chicken gut microbiome revealed by metagenomics and culture.</title>
        <authorList>
            <person name="Gilroy R."/>
            <person name="Ravi A."/>
            <person name="Getino M."/>
            <person name="Pursley I."/>
            <person name="Horton D.L."/>
            <person name="Alikhan N.F."/>
            <person name="Baker D."/>
            <person name="Gharbi K."/>
            <person name="Hall N."/>
            <person name="Watson M."/>
            <person name="Adriaenssens E.M."/>
            <person name="Foster-Nyarko E."/>
            <person name="Jarju S."/>
            <person name="Secka A."/>
            <person name="Antonio M."/>
            <person name="Oren A."/>
            <person name="Chaudhuri R.R."/>
            <person name="La Ragione R."/>
            <person name="Hildebrand F."/>
            <person name="Pallen M.J."/>
        </authorList>
    </citation>
    <scope>NUCLEOTIDE SEQUENCE</scope>
    <source>
        <strain evidence="9">USAMLcec3-2134</strain>
    </source>
</reference>
<dbReference type="InterPro" id="IPR013249">
    <property type="entry name" value="RNA_pol_sigma70_r4_t2"/>
</dbReference>
<feature type="domain" description="RNA polymerase sigma factor 70 region 4 type 2" evidence="8">
    <location>
        <begin position="117"/>
        <end position="170"/>
    </location>
</feature>
<dbReference type="AlphaFoldDB" id="A0A9D2SDC5"/>
<dbReference type="PROSITE" id="PS01063">
    <property type="entry name" value="SIGMA70_ECF"/>
    <property type="match status" value="1"/>
</dbReference>
<dbReference type="Proteomes" id="UP000886883">
    <property type="component" value="Unassembled WGS sequence"/>
</dbReference>
<dbReference type="InterPro" id="IPR014284">
    <property type="entry name" value="RNA_pol_sigma-70_dom"/>
</dbReference>
<dbReference type="PANTHER" id="PTHR43133:SF8">
    <property type="entry name" value="RNA POLYMERASE SIGMA FACTOR HI_1459-RELATED"/>
    <property type="match status" value="1"/>
</dbReference>
<dbReference type="GO" id="GO:0016987">
    <property type="term" value="F:sigma factor activity"/>
    <property type="evidence" value="ECO:0007669"/>
    <property type="project" value="UniProtKB-KW"/>
</dbReference>
<dbReference type="InterPro" id="IPR036388">
    <property type="entry name" value="WH-like_DNA-bd_sf"/>
</dbReference>
<keyword evidence="4 6" id="KW-0238">DNA-binding</keyword>
<name>A0A9D2SDC5_9FIRM</name>
<dbReference type="EMBL" id="DWXE01000017">
    <property type="protein sequence ID" value="HJB90833.1"/>
    <property type="molecule type" value="Genomic_DNA"/>
</dbReference>
<evidence type="ECO:0000256" key="5">
    <source>
        <dbReference type="ARBA" id="ARBA00023163"/>
    </source>
</evidence>
<evidence type="ECO:0000259" key="8">
    <source>
        <dbReference type="Pfam" id="PF08281"/>
    </source>
</evidence>
<gene>
    <name evidence="9" type="ORF">H9763_05115</name>
</gene>
<dbReference type="Gene3D" id="1.10.10.10">
    <property type="entry name" value="Winged helix-like DNA-binding domain superfamily/Winged helix DNA-binding domain"/>
    <property type="match status" value="1"/>
</dbReference>
<feature type="domain" description="RNA polymerase sigma-70 region 2" evidence="7">
    <location>
        <begin position="21"/>
        <end position="79"/>
    </location>
</feature>
<dbReference type="InterPro" id="IPR013324">
    <property type="entry name" value="RNA_pol_sigma_r3/r4-like"/>
</dbReference>
<comment type="similarity">
    <text evidence="1 6">Belongs to the sigma-70 factor family. ECF subfamily.</text>
</comment>
<keyword evidence="3 6" id="KW-0731">Sigma factor</keyword>
<dbReference type="InterPro" id="IPR000838">
    <property type="entry name" value="RNA_pol_sigma70_ECF_CS"/>
</dbReference>
<dbReference type="Pfam" id="PF04542">
    <property type="entry name" value="Sigma70_r2"/>
    <property type="match status" value="1"/>
</dbReference>
<dbReference type="Gene3D" id="1.10.1740.10">
    <property type="match status" value="1"/>
</dbReference>
<dbReference type="GO" id="GO:0006352">
    <property type="term" value="P:DNA-templated transcription initiation"/>
    <property type="evidence" value="ECO:0007669"/>
    <property type="project" value="InterPro"/>
</dbReference>
<dbReference type="GO" id="GO:0006950">
    <property type="term" value="P:response to stress"/>
    <property type="evidence" value="ECO:0007669"/>
    <property type="project" value="UniProtKB-ARBA"/>
</dbReference>
<dbReference type="GO" id="GO:0003677">
    <property type="term" value="F:DNA binding"/>
    <property type="evidence" value="ECO:0007669"/>
    <property type="project" value="UniProtKB-KW"/>
</dbReference>
<dbReference type="SUPFAM" id="SSF88946">
    <property type="entry name" value="Sigma2 domain of RNA polymerase sigma factors"/>
    <property type="match status" value="1"/>
</dbReference>
<evidence type="ECO:0000313" key="10">
    <source>
        <dbReference type="Proteomes" id="UP000886883"/>
    </source>
</evidence>
<dbReference type="InterPro" id="IPR039425">
    <property type="entry name" value="RNA_pol_sigma-70-like"/>
</dbReference>
<keyword evidence="2 6" id="KW-0805">Transcription regulation</keyword>
<dbReference type="Pfam" id="PF08281">
    <property type="entry name" value="Sigma70_r4_2"/>
    <property type="match status" value="1"/>
</dbReference>
<sequence length="195" mass="22408">MQEQELVKQLQEGDRNAFDQLYLLYSPQAYRTAYFLTGSRADAEDVVQETFVQVWLFIRQLKDSSGFRSWFYRILTRMAFRKGSAGKREIPDADIALLADRGSEGDSLSDLLLKEERERIRRAVNSLDEKHRAVIVLYYFNEFSTKEIAGITGSLEGTVKSRLFAARRKLQKSLSDRSESAGSTDINRFWKGSSI</sequence>
<evidence type="ECO:0000313" key="9">
    <source>
        <dbReference type="EMBL" id="HJB90833.1"/>
    </source>
</evidence>
<proteinExistence type="inferred from homology"/>
<dbReference type="CDD" id="cd06171">
    <property type="entry name" value="Sigma70_r4"/>
    <property type="match status" value="1"/>
</dbReference>
<reference evidence="9" key="2">
    <citation type="submission" date="2021-04" db="EMBL/GenBank/DDBJ databases">
        <authorList>
            <person name="Gilroy R."/>
        </authorList>
    </citation>
    <scope>NUCLEOTIDE SEQUENCE</scope>
    <source>
        <strain evidence="9">USAMLcec3-2134</strain>
    </source>
</reference>
<dbReference type="PANTHER" id="PTHR43133">
    <property type="entry name" value="RNA POLYMERASE ECF-TYPE SIGMA FACTO"/>
    <property type="match status" value="1"/>
</dbReference>
<dbReference type="SUPFAM" id="SSF88659">
    <property type="entry name" value="Sigma3 and sigma4 domains of RNA polymerase sigma factors"/>
    <property type="match status" value="1"/>
</dbReference>
<accession>A0A9D2SDC5</accession>
<comment type="caution">
    <text evidence="9">The sequence shown here is derived from an EMBL/GenBank/DDBJ whole genome shotgun (WGS) entry which is preliminary data.</text>
</comment>
<organism evidence="9 10">
    <name type="scientific">Candidatus Eisenbergiella merdigallinarum</name>
    <dbReference type="NCBI Taxonomy" id="2838552"/>
    <lineage>
        <taxon>Bacteria</taxon>
        <taxon>Bacillati</taxon>
        <taxon>Bacillota</taxon>
        <taxon>Clostridia</taxon>
        <taxon>Lachnospirales</taxon>
        <taxon>Lachnospiraceae</taxon>
        <taxon>Eisenbergiella</taxon>
    </lineage>
</organism>
<keyword evidence="5 6" id="KW-0804">Transcription</keyword>
<evidence type="ECO:0000256" key="4">
    <source>
        <dbReference type="ARBA" id="ARBA00023125"/>
    </source>
</evidence>
<evidence type="ECO:0000259" key="7">
    <source>
        <dbReference type="Pfam" id="PF04542"/>
    </source>
</evidence>